<gene>
    <name evidence="2" type="ORF">AQJ11_37900</name>
</gene>
<accession>A0A117QAG9</accession>
<feature type="compositionally biased region" description="Low complexity" evidence="1">
    <location>
        <begin position="72"/>
        <end position="101"/>
    </location>
</feature>
<feature type="compositionally biased region" description="Acidic residues" evidence="1">
    <location>
        <begin position="39"/>
        <end position="48"/>
    </location>
</feature>
<proteinExistence type="predicted"/>
<feature type="region of interest" description="Disordered" evidence="1">
    <location>
        <begin position="1"/>
        <end position="52"/>
    </location>
</feature>
<evidence type="ECO:0000256" key="1">
    <source>
        <dbReference type="SAM" id="MobiDB-lite"/>
    </source>
</evidence>
<name>A0A117QAG9_STRCK</name>
<comment type="caution">
    <text evidence="2">The sequence shown here is derived from an EMBL/GenBank/DDBJ whole genome shotgun (WGS) entry which is preliminary data.</text>
</comment>
<protein>
    <submittedName>
        <fullName evidence="2">Uncharacterized protein</fullName>
    </submittedName>
</protein>
<keyword evidence="3" id="KW-1185">Reference proteome</keyword>
<reference evidence="2 3" key="1">
    <citation type="submission" date="2015-10" db="EMBL/GenBank/DDBJ databases">
        <title>Draft genome sequence of Streptomyces corchorusii DSM 40340, type strain for the species Streptomyces corchorusii.</title>
        <authorList>
            <person name="Ruckert C."/>
            <person name="Winkler A."/>
            <person name="Kalinowski J."/>
            <person name="Kampfer P."/>
            <person name="Glaeser S."/>
        </authorList>
    </citation>
    <scope>NUCLEOTIDE SEQUENCE [LARGE SCALE GENOMIC DNA]</scope>
    <source>
        <strain evidence="2 3">DSM 40340</strain>
    </source>
</reference>
<evidence type="ECO:0000313" key="2">
    <source>
        <dbReference type="EMBL" id="KUN17637.1"/>
    </source>
</evidence>
<evidence type="ECO:0000313" key="3">
    <source>
        <dbReference type="Proteomes" id="UP000053398"/>
    </source>
</evidence>
<organism evidence="2 3">
    <name type="scientific">Streptomyces corchorusii</name>
    <name type="common">Streptomyces chibaensis</name>
    <dbReference type="NCBI Taxonomy" id="1903"/>
    <lineage>
        <taxon>Bacteria</taxon>
        <taxon>Bacillati</taxon>
        <taxon>Actinomycetota</taxon>
        <taxon>Actinomycetes</taxon>
        <taxon>Kitasatosporales</taxon>
        <taxon>Streptomycetaceae</taxon>
        <taxon>Streptomyces</taxon>
    </lineage>
</organism>
<dbReference type="Proteomes" id="UP000053398">
    <property type="component" value="Unassembled WGS sequence"/>
</dbReference>
<sequence>MSGRLGKAAGLLPRGAAGERQGQGEGTGGLAASAQQPAELDDQAEEGGADGSAIERVLCRRVADGGGGGQVAGDDGTGVDAAGPVRGLPAGLAAQQALDRVGPPPTPGRTSRRSCATC</sequence>
<dbReference type="EMBL" id="LMWP01000048">
    <property type="protein sequence ID" value="KUN17637.1"/>
    <property type="molecule type" value="Genomic_DNA"/>
</dbReference>
<feature type="region of interest" description="Disordered" evidence="1">
    <location>
        <begin position="64"/>
        <end position="118"/>
    </location>
</feature>
<dbReference type="AlphaFoldDB" id="A0A117QAG9"/>